<dbReference type="GO" id="GO:0030865">
    <property type="term" value="P:cortical cytoskeleton organization"/>
    <property type="evidence" value="ECO:0007669"/>
    <property type="project" value="TreeGrafter"/>
</dbReference>
<feature type="compositionally biased region" description="Pro residues" evidence="4">
    <location>
        <begin position="15"/>
        <end position="24"/>
    </location>
</feature>
<accession>A0A9W7FM90</accession>
<feature type="region of interest" description="Disordered" evidence="4">
    <location>
        <begin position="1"/>
        <end position="54"/>
    </location>
</feature>
<evidence type="ECO:0000256" key="4">
    <source>
        <dbReference type="SAM" id="MobiDB-lite"/>
    </source>
</evidence>
<evidence type="ECO:0000256" key="2">
    <source>
        <dbReference type="ARBA" id="ARBA00022490"/>
    </source>
</evidence>
<protein>
    <recommendedName>
        <fullName evidence="7">Serine/threonine-protein phosphatase 2A regulatory subunit B'' subunit gamma</fullName>
    </recommendedName>
</protein>
<dbReference type="PANTHER" id="PTHR12085:SF3">
    <property type="entry name" value="SERINE_THREONINE-PROTEIN PHOSPHATASE 2A REGULATORY SUBUNIT B'' SUBUNIT GAMMA"/>
    <property type="match status" value="1"/>
</dbReference>
<reference evidence="6" key="1">
    <citation type="journal article" date="2023" name="Commun. Biol.">
        <title>Genome analysis of Parmales, the sister group of diatoms, reveals the evolutionary specialization of diatoms from phago-mixotrophs to photoautotrophs.</title>
        <authorList>
            <person name="Ban H."/>
            <person name="Sato S."/>
            <person name="Yoshikawa S."/>
            <person name="Yamada K."/>
            <person name="Nakamura Y."/>
            <person name="Ichinomiya M."/>
            <person name="Sato N."/>
            <person name="Blanc-Mathieu R."/>
            <person name="Endo H."/>
            <person name="Kuwata A."/>
            <person name="Ogata H."/>
        </authorList>
    </citation>
    <scope>NUCLEOTIDE SEQUENCE [LARGE SCALE GENOMIC DNA]</scope>
    <source>
        <strain evidence="6">NIES 3700</strain>
    </source>
</reference>
<dbReference type="OrthoDB" id="10265007at2759"/>
<evidence type="ECO:0000313" key="6">
    <source>
        <dbReference type="Proteomes" id="UP001165122"/>
    </source>
</evidence>
<dbReference type="PROSITE" id="PS00018">
    <property type="entry name" value="EF_HAND_1"/>
    <property type="match status" value="1"/>
</dbReference>
<keyword evidence="6" id="KW-1185">Reference proteome</keyword>
<dbReference type="Proteomes" id="UP001165122">
    <property type="component" value="Unassembled WGS sequence"/>
</dbReference>
<comment type="subcellular location">
    <subcellularLocation>
        <location evidence="1">Cytoplasm</location>
    </subcellularLocation>
</comment>
<evidence type="ECO:0000313" key="5">
    <source>
        <dbReference type="EMBL" id="GMI14590.1"/>
    </source>
</evidence>
<dbReference type="InterPro" id="IPR018247">
    <property type="entry name" value="EF_Hand_1_Ca_BS"/>
</dbReference>
<proteinExistence type="predicted"/>
<dbReference type="GO" id="GO:0035303">
    <property type="term" value="P:regulation of dephosphorylation"/>
    <property type="evidence" value="ECO:0007669"/>
    <property type="project" value="InterPro"/>
</dbReference>
<comment type="caution">
    <text evidence="5">The sequence shown here is derived from an EMBL/GenBank/DDBJ whole genome shotgun (WGS) entry which is preliminary data.</text>
</comment>
<organism evidence="5 6">
    <name type="scientific">Triparma laevis f. longispina</name>
    <dbReference type="NCBI Taxonomy" id="1714387"/>
    <lineage>
        <taxon>Eukaryota</taxon>
        <taxon>Sar</taxon>
        <taxon>Stramenopiles</taxon>
        <taxon>Ochrophyta</taxon>
        <taxon>Bolidophyceae</taxon>
        <taxon>Parmales</taxon>
        <taxon>Triparmaceae</taxon>
        <taxon>Triparma</taxon>
    </lineage>
</organism>
<dbReference type="GO" id="GO:0005737">
    <property type="term" value="C:cytoplasm"/>
    <property type="evidence" value="ECO:0007669"/>
    <property type="project" value="UniProtKB-SubCell"/>
</dbReference>
<dbReference type="SUPFAM" id="SSF47473">
    <property type="entry name" value="EF-hand"/>
    <property type="match status" value="1"/>
</dbReference>
<evidence type="ECO:0000256" key="3">
    <source>
        <dbReference type="ARBA" id="ARBA00022837"/>
    </source>
</evidence>
<dbReference type="AlphaFoldDB" id="A0A9W7FM90"/>
<dbReference type="GO" id="GO:0000226">
    <property type="term" value="P:microtubule cytoskeleton organization"/>
    <property type="evidence" value="ECO:0007669"/>
    <property type="project" value="TreeGrafter"/>
</dbReference>
<dbReference type="Gene3D" id="1.10.238.10">
    <property type="entry name" value="EF-hand"/>
    <property type="match status" value="1"/>
</dbReference>
<keyword evidence="3" id="KW-0106">Calcium</keyword>
<dbReference type="InterPro" id="IPR039865">
    <property type="entry name" value="PPP2R3C"/>
</dbReference>
<dbReference type="InterPro" id="IPR011992">
    <property type="entry name" value="EF-hand-dom_pair"/>
</dbReference>
<keyword evidence="2" id="KW-0963">Cytoplasm</keyword>
<evidence type="ECO:0000256" key="1">
    <source>
        <dbReference type="ARBA" id="ARBA00004496"/>
    </source>
</evidence>
<sequence length="451" mass="51587">MSSSHPSFQYIPRFWNPPPPPPPTVSVQQKKQETGDNPPSPLVRSASANSINAGDPPVLIRESSLLNFEELAAVETLLNRRNNKQDGNVNSNINSTEPVMLTYEDFCSLRPLVPPRTLRYMSPSFFLSFTPDTKGRISATSFFKRLCSSICIAKTRITLQFYDQSNRGTLRETDVENYIFNLIPDLPPLANMSTAFHPFYVFTATRRFMFFLDPKRTGSIPIRRLVTSSIMEELLELGMEGKEASTNWFSSENSLRVYSQYLELDKDQNGLLSKTELQNYTGSERQPVRLTPAFIDRIFDEITTYQTSTNPNEKKGTGEMDYKTFLDFVLAMENKKSKEGLRYFWRLLSFGKDYLDSFAINYFFRDIVQILSDNNIEAARLSDVKDEIFDMVKPHDPLRITLNDLIRSGCGDTVVEMLIDINGFWAYDNRESLVYDDDDEEGGGEEDSPNN</sequence>
<evidence type="ECO:0008006" key="7">
    <source>
        <dbReference type="Google" id="ProtNLM"/>
    </source>
</evidence>
<name>A0A9W7FM90_9STRA</name>
<gene>
    <name evidence="5" type="ORF">TrLO_g4426</name>
</gene>
<dbReference type="PANTHER" id="PTHR12085">
    <property type="entry name" value="SERINE/THREONINE-PROTEIN PHOSPHATASE 2A REGULATORY SUBUNIT B'' SUBUNIT GAMMA"/>
    <property type="match status" value="1"/>
</dbReference>
<dbReference type="GO" id="GO:0005819">
    <property type="term" value="C:spindle"/>
    <property type="evidence" value="ECO:0007669"/>
    <property type="project" value="TreeGrafter"/>
</dbReference>
<dbReference type="EMBL" id="BRXW01000215">
    <property type="protein sequence ID" value="GMI14590.1"/>
    <property type="molecule type" value="Genomic_DNA"/>
</dbReference>
<dbReference type="CDD" id="cd21505">
    <property type="entry name" value="PPP2R3C"/>
    <property type="match status" value="1"/>
</dbReference>